<evidence type="ECO:0000256" key="1">
    <source>
        <dbReference type="SAM" id="MobiDB-lite"/>
    </source>
</evidence>
<organism evidence="2 3">
    <name type="scientific">Knipowitschia caucasica</name>
    <name type="common">Caucasian dwarf goby</name>
    <name type="synonym">Pomatoschistus caucasicus</name>
    <dbReference type="NCBI Taxonomy" id="637954"/>
    <lineage>
        <taxon>Eukaryota</taxon>
        <taxon>Metazoa</taxon>
        <taxon>Chordata</taxon>
        <taxon>Craniata</taxon>
        <taxon>Vertebrata</taxon>
        <taxon>Euteleostomi</taxon>
        <taxon>Actinopterygii</taxon>
        <taxon>Neopterygii</taxon>
        <taxon>Teleostei</taxon>
        <taxon>Neoteleostei</taxon>
        <taxon>Acanthomorphata</taxon>
        <taxon>Gobiaria</taxon>
        <taxon>Gobiiformes</taxon>
        <taxon>Gobioidei</taxon>
        <taxon>Gobiidae</taxon>
        <taxon>Gobiinae</taxon>
        <taxon>Knipowitschia</taxon>
    </lineage>
</organism>
<feature type="region of interest" description="Disordered" evidence="1">
    <location>
        <begin position="23"/>
        <end position="94"/>
    </location>
</feature>
<proteinExistence type="predicted"/>
<protein>
    <submittedName>
        <fullName evidence="2">Uncharacterized protein</fullName>
    </submittedName>
</protein>
<evidence type="ECO:0000313" key="3">
    <source>
        <dbReference type="Proteomes" id="UP001497482"/>
    </source>
</evidence>
<sequence length="130" mass="13909">MALHAASHLSYSISASALIRNNLTTDSSMSPGTRPTQSISARDLSDGWGAQGGRPNRTRVSRNVPKECVRPLSKEGASGREHMSPGCGATQRYTLPPRDVQACGQSGLESEEGVQAETWPRVNLLTPLHV</sequence>
<accession>A0AAV2LUM1</accession>
<gene>
    <name evidence="2" type="ORF">KC01_LOCUS31383</name>
</gene>
<dbReference type="EMBL" id="OZ035826">
    <property type="protein sequence ID" value="CAL1603747.1"/>
    <property type="molecule type" value="Genomic_DNA"/>
</dbReference>
<feature type="compositionally biased region" description="Basic and acidic residues" evidence="1">
    <location>
        <begin position="64"/>
        <end position="83"/>
    </location>
</feature>
<dbReference type="Proteomes" id="UP001497482">
    <property type="component" value="Chromosome 4"/>
</dbReference>
<evidence type="ECO:0000313" key="2">
    <source>
        <dbReference type="EMBL" id="CAL1603747.1"/>
    </source>
</evidence>
<reference evidence="2 3" key="1">
    <citation type="submission" date="2024-04" db="EMBL/GenBank/DDBJ databases">
        <authorList>
            <person name="Waldvogel A.-M."/>
            <person name="Schoenle A."/>
        </authorList>
    </citation>
    <scope>NUCLEOTIDE SEQUENCE [LARGE SCALE GENOMIC DNA]</scope>
</reference>
<keyword evidence="3" id="KW-1185">Reference proteome</keyword>
<feature type="compositionally biased region" description="Polar residues" evidence="1">
    <location>
        <begin position="23"/>
        <end position="40"/>
    </location>
</feature>
<name>A0AAV2LUM1_KNICA</name>
<dbReference type="AlphaFoldDB" id="A0AAV2LUM1"/>